<reference evidence="1" key="1">
    <citation type="submission" date="2020-12" db="EMBL/GenBank/DDBJ databases">
        <title>Metabolic potential, ecology and presence of endohyphal bacteria is reflected in genomic diversity of Mucoromycotina.</title>
        <authorList>
            <person name="Muszewska A."/>
            <person name="Okrasinska A."/>
            <person name="Steczkiewicz K."/>
            <person name="Drgas O."/>
            <person name="Orlowska M."/>
            <person name="Perlinska-Lenart U."/>
            <person name="Aleksandrzak-Piekarczyk T."/>
            <person name="Szatraj K."/>
            <person name="Zielenkiewicz U."/>
            <person name="Pilsyk S."/>
            <person name="Malc E."/>
            <person name="Mieczkowski P."/>
            <person name="Kruszewska J.S."/>
            <person name="Biernat P."/>
            <person name="Pawlowska J."/>
        </authorList>
    </citation>
    <scope>NUCLEOTIDE SEQUENCE</scope>
    <source>
        <strain evidence="1">WA0000017839</strain>
    </source>
</reference>
<dbReference type="AlphaFoldDB" id="A0A8H7QDF0"/>
<protein>
    <submittedName>
        <fullName evidence="1">Uncharacterized protein</fullName>
    </submittedName>
</protein>
<name>A0A8H7QDF0_9FUNG</name>
<comment type="caution">
    <text evidence="1">The sequence shown here is derived from an EMBL/GenBank/DDBJ whole genome shotgun (WGS) entry which is preliminary data.</text>
</comment>
<dbReference type="EMBL" id="JAEPRD010000544">
    <property type="protein sequence ID" value="KAG2190844.1"/>
    <property type="molecule type" value="Genomic_DNA"/>
</dbReference>
<dbReference type="Proteomes" id="UP000603453">
    <property type="component" value="Unassembled WGS sequence"/>
</dbReference>
<evidence type="ECO:0000313" key="1">
    <source>
        <dbReference type="EMBL" id="KAG2190844.1"/>
    </source>
</evidence>
<proteinExistence type="predicted"/>
<gene>
    <name evidence="1" type="ORF">INT47_006210</name>
</gene>
<dbReference type="OrthoDB" id="2284923at2759"/>
<keyword evidence="2" id="KW-1185">Reference proteome</keyword>
<sequence length="148" mass="16947">MLKFGIMLDKLSDIGVAGRRSQCLSHAKRALYHLSYNPRLVRWRLGRFTAMERNECPCADFGQIITRDHFLTCRAIDADLIDSLPVSPPGVNRIDFALNSLPTKKHHKPPAFWPNLLSLLWMIDTLCHPLSNIPEDPHPGSSWFNYPR</sequence>
<organism evidence="1 2">
    <name type="scientific">Mucor saturninus</name>
    <dbReference type="NCBI Taxonomy" id="64648"/>
    <lineage>
        <taxon>Eukaryota</taxon>
        <taxon>Fungi</taxon>
        <taxon>Fungi incertae sedis</taxon>
        <taxon>Mucoromycota</taxon>
        <taxon>Mucoromycotina</taxon>
        <taxon>Mucoromycetes</taxon>
        <taxon>Mucorales</taxon>
        <taxon>Mucorineae</taxon>
        <taxon>Mucoraceae</taxon>
        <taxon>Mucor</taxon>
    </lineage>
</organism>
<evidence type="ECO:0000313" key="2">
    <source>
        <dbReference type="Proteomes" id="UP000603453"/>
    </source>
</evidence>
<accession>A0A8H7QDF0</accession>